<dbReference type="GO" id="GO:0016887">
    <property type="term" value="F:ATP hydrolysis activity"/>
    <property type="evidence" value="ECO:0007669"/>
    <property type="project" value="InterPro"/>
</dbReference>
<gene>
    <name evidence="6" type="ORF">FB560_1195</name>
</gene>
<feature type="domain" description="ABC transporter" evidence="5">
    <location>
        <begin position="2"/>
        <end position="227"/>
    </location>
</feature>
<comment type="caution">
    <text evidence="6">The sequence shown here is derived from an EMBL/GenBank/DDBJ whole genome shotgun (WGS) entry which is preliminary data.</text>
</comment>
<evidence type="ECO:0000313" key="7">
    <source>
        <dbReference type="Proteomes" id="UP000317209"/>
    </source>
</evidence>
<organism evidence="6 7">
    <name type="scientific">Microbacterium saperdae</name>
    <dbReference type="NCBI Taxonomy" id="69368"/>
    <lineage>
        <taxon>Bacteria</taxon>
        <taxon>Bacillati</taxon>
        <taxon>Actinomycetota</taxon>
        <taxon>Actinomycetes</taxon>
        <taxon>Micrococcales</taxon>
        <taxon>Microbacteriaceae</taxon>
        <taxon>Microbacterium</taxon>
    </lineage>
</organism>
<protein>
    <submittedName>
        <fullName evidence="6">ABC-2 type transport system ATP-binding protein</fullName>
    </submittedName>
</protein>
<evidence type="ECO:0000259" key="5">
    <source>
        <dbReference type="PROSITE" id="PS50893"/>
    </source>
</evidence>
<dbReference type="Pfam" id="PF00005">
    <property type="entry name" value="ABC_tran"/>
    <property type="match status" value="1"/>
</dbReference>
<dbReference type="RefSeq" id="WP_141871510.1">
    <property type="nucleotide sequence ID" value="NZ_VFOX01000001.1"/>
</dbReference>
<comment type="similarity">
    <text evidence="1">Belongs to the ABC transporter superfamily.</text>
</comment>
<reference evidence="6 7" key="1">
    <citation type="submission" date="2019-06" db="EMBL/GenBank/DDBJ databases">
        <title>Sequencing the genomes of 1000 actinobacteria strains.</title>
        <authorList>
            <person name="Klenk H.-P."/>
        </authorList>
    </citation>
    <scope>NUCLEOTIDE SEQUENCE [LARGE SCALE GENOMIC DNA]</scope>
    <source>
        <strain evidence="6 7">DSM 20169</strain>
    </source>
</reference>
<evidence type="ECO:0000256" key="4">
    <source>
        <dbReference type="ARBA" id="ARBA00022840"/>
    </source>
</evidence>
<sequence length="251" mass="26723">MIEVSHLVKRHGSRAVVDDVSFTATTGRVTGFLGPNGAGKSSTLRILLGLDRAASGTALIGGKPYRSLNRPLLQVGAMLDGPGANKGRTARAHLRWVAQSNAIPSVRVDEVLALTGLQDAARKRIGGFSLGMGQRLGIATALLGDPDILVLDEPTNGLDPDGIRWMRRFLRSLAYAGKAVLVSSHLMSEMEDTADDFVVIAQGRVVASGTRAEVKCVHASLEDAFFALTDEHTEYRAATDYPDSSDGEGQR</sequence>
<dbReference type="OrthoDB" id="9804819at2"/>
<keyword evidence="3" id="KW-0547">Nucleotide-binding</keyword>
<evidence type="ECO:0000313" key="6">
    <source>
        <dbReference type="EMBL" id="TQL85573.1"/>
    </source>
</evidence>
<keyword evidence="2" id="KW-0813">Transport</keyword>
<dbReference type="EMBL" id="VFOX01000001">
    <property type="protein sequence ID" value="TQL85573.1"/>
    <property type="molecule type" value="Genomic_DNA"/>
</dbReference>
<dbReference type="PROSITE" id="PS50893">
    <property type="entry name" value="ABC_TRANSPORTER_2"/>
    <property type="match status" value="1"/>
</dbReference>
<dbReference type="GO" id="GO:0005524">
    <property type="term" value="F:ATP binding"/>
    <property type="evidence" value="ECO:0007669"/>
    <property type="project" value="UniProtKB-KW"/>
</dbReference>
<dbReference type="PANTHER" id="PTHR43335">
    <property type="entry name" value="ABC TRANSPORTER, ATP-BINDING PROTEIN"/>
    <property type="match status" value="1"/>
</dbReference>
<evidence type="ECO:0000256" key="2">
    <source>
        <dbReference type="ARBA" id="ARBA00022448"/>
    </source>
</evidence>
<dbReference type="AlphaFoldDB" id="A0A543BLA7"/>
<evidence type="ECO:0000256" key="1">
    <source>
        <dbReference type="ARBA" id="ARBA00005417"/>
    </source>
</evidence>
<dbReference type="PANTHER" id="PTHR43335:SF4">
    <property type="entry name" value="ABC TRANSPORTER, ATP-BINDING PROTEIN"/>
    <property type="match status" value="1"/>
</dbReference>
<keyword evidence="7" id="KW-1185">Reference proteome</keyword>
<evidence type="ECO:0000256" key="3">
    <source>
        <dbReference type="ARBA" id="ARBA00022741"/>
    </source>
</evidence>
<dbReference type="InterPro" id="IPR003439">
    <property type="entry name" value="ABC_transporter-like_ATP-bd"/>
</dbReference>
<dbReference type="Gene3D" id="3.40.50.300">
    <property type="entry name" value="P-loop containing nucleotide triphosphate hydrolases"/>
    <property type="match status" value="1"/>
</dbReference>
<proteinExistence type="inferred from homology"/>
<accession>A0A543BLA7</accession>
<dbReference type="Proteomes" id="UP000317209">
    <property type="component" value="Unassembled WGS sequence"/>
</dbReference>
<dbReference type="SUPFAM" id="SSF52540">
    <property type="entry name" value="P-loop containing nucleoside triphosphate hydrolases"/>
    <property type="match status" value="1"/>
</dbReference>
<keyword evidence="4 6" id="KW-0067">ATP-binding</keyword>
<dbReference type="InterPro" id="IPR003593">
    <property type="entry name" value="AAA+_ATPase"/>
</dbReference>
<name>A0A543BLA7_9MICO</name>
<dbReference type="SMART" id="SM00382">
    <property type="entry name" value="AAA"/>
    <property type="match status" value="1"/>
</dbReference>
<dbReference type="InterPro" id="IPR027417">
    <property type="entry name" value="P-loop_NTPase"/>
</dbReference>